<dbReference type="Proteomes" id="UP000321857">
    <property type="component" value="Chromosome"/>
</dbReference>
<sequence>MRLPITLATAAAVAALASCTTAPERETRSPQAAAELAEKLAGRTAGPTKSCIPNYPSTQMQVIDDYTILFDAGSTVYVQNPQGGCRGLANGSYTLVTRQYGTQLCANDIHRMVDLQTGMQGGACVFSEFVPYKRQG</sequence>
<protein>
    <recommendedName>
        <fullName evidence="3">Lipoprotein</fullName>
    </recommendedName>
</protein>
<dbReference type="EMBL" id="CP041659">
    <property type="protein sequence ID" value="QDP19423.1"/>
    <property type="molecule type" value="Genomic_DNA"/>
</dbReference>
<dbReference type="KEGG" id="sxa:FMM02_05270"/>
<proteinExistence type="predicted"/>
<keyword evidence="2" id="KW-1185">Reference proteome</keyword>
<dbReference type="OrthoDB" id="7596589at2"/>
<reference evidence="1 2" key="1">
    <citation type="submission" date="2019-07" db="EMBL/GenBank/DDBJ databases">
        <title>Sphingomonas AE3 Genome sequencing and assembly.</title>
        <authorList>
            <person name="Kim H."/>
        </authorList>
    </citation>
    <scope>NUCLEOTIDE SEQUENCE [LARGE SCALE GENOMIC DNA]</scope>
    <source>
        <strain evidence="1 2">AE3</strain>
    </source>
</reference>
<accession>A0A516IR84</accession>
<organism evidence="1 2">
    <name type="scientific">Sphingomonas xanthus</name>
    <dbReference type="NCBI Taxonomy" id="2594473"/>
    <lineage>
        <taxon>Bacteria</taxon>
        <taxon>Pseudomonadati</taxon>
        <taxon>Pseudomonadota</taxon>
        <taxon>Alphaproteobacteria</taxon>
        <taxon>Sphingomonadales</taxon>
        <taxon>Sphingomonadaceae</taxon>
        <taxon>Sphingomonas</taxon>
    </lineage>
</organism>
<dbReference type="RefSeq" id="WP_147493876.1">
    <property type="nucleotide sequence ID" value="NZ_CP041659.1"/>
</dbReference>
<gene>
    <name evidence="1" type="ORF">FMM02_05270</name>
</gene>
<evidence type="ECO:0008006" key="3">
    <source>
        <dbReference type="Google" id="ProtNLM"/>
    </source>
</evidence>
<name>A0A516IR84_9SPHN</name>
<dbReference type="PROSITE" id="PS51257">
    <property type="entry name" value="PROKAR_LIPOPROTEIN"/>
    <property type="match status" value="1"/>
</dbReference>
<dbReference type="AlphaFoldDB" id="A0A516IR84"/>
<evidence type="ECO:0000313" key="1">
    <source>
        <dbReference type="EMBL" id="QDP19423.1"/>
    </source>
</evidence>
<evidence type="ECO:0000313" key="2">
    <source>
        <dbReference type="Proteomes" id="UP000321857"/>
    </source>
</evidence>